<keyword evidence="11" id="KW-0739">Sodium transport</keyword>
<dbReference type="Pfam" id="PF00474">
    <property type="entry name" value="SSF"/>
    <property type="match status" value="1"/>
</dbReference>
<dbReference type="InterPro" id="IPR038377">
    <property type="entry name" value="Na/Glc_symporter_sf"/>
</dbReference>
<keyword evidence="7" id="KW-0915">Sodium</keyword>
<evidence type="ECO:0000256" key="13">
    <source>
        <dbReference type="SAM" id="MobiDB-lite"/>
    </source>
</evidence>
<evidence type="ECO:0000256" key="14">
    <source>
        <dbReference type="SAM" id="Phobius"/>
    </source>
</evidence>
<keyword evidence="6 14" id="KW-1133">Transmembrane helix</keyword>
<evidence type="ECO:0000256" key="1">
    <source>
        <dbReference type="ARBA" id="ARBA00004651"/>
    </source>
</evidence>
<dbReference type="NCBIfam" id="TIGR00813">
    <property type="entry name" value="sss"/>
    <property type="match status" value="1"/>
</dbReference>
<dbReference type="InterPro" id="IPR051163">
    <property type="entry name" value="Sodium:Solute_Symporter_SSF"/>
</dbReference>
<dbReference type="GO" id="GO:0006814">
    <property type="term" value="P:sodium ion transport"/>
    <property type="evidence" value="ECO:0007669"/>
    <property type="project" value="UniProtKB-KW"/>
</dbReference>
<dbReference type="PANTHER" id="PTHR42985">
    <property type="entry name" value="SODIUM-COUPLED MONOCARBOXYLATE TRANSPORTER"/>
    <property type="match status" value="1"/>
</dbReference>
<keyword evidence="3" id="KW-0813">Transport</keyword>
<feature type="domain" description="Reverse transcriptase" evidence="15">
    <location>
        <begin position="1"/>
        <end position="350"/>
    </location>
</feature>
<evidence type="ECO:0000256" key="4">
    <source>
        <dbReference type="ARBA" id="ARBA00022475"/>
    </source>
</evidence>
<protein>
    <submittedName>
        <fullName evidence="16">Sodium-coupled monocarboxylate transporter</fullName>
    </submittedName>
</protein>
<evidence type="ECO:0000256" key="10">
    <source>
        <dbReference type="ARBA" id="ARBA00023180"/>
    </source>
</evidence>
<dbReference type="Gene3D" id="1.20.1730.10">
    <property type="entry name" value="Sodium/glucose cotransporter"/>
    <property type="match status" value="1"/>
</dbReference>
<evidence type="ECO:0000256" key="8">
    <source>
        <dbReference type="ARBA" id="ARBA00023065"/>
    </source>
</evidence>
<feature type="transmembrane region" description="Helical" evidence="14">
    <location>
        <begin position="829"/>
        <end position="851"/>
    </location>
</feature>
<dbReference type="AlphaFoldDB" id="A0AAV3YHM5"/>
<evidence type="ECO:0000313" key="17">
    <source>
        <dbReference type="Proteomes" id="UP000735302"/>
    </source>
</evidence>
<comment type="subcellular location">
    <subcellularLocation>
        <location evidence="1">Cell membrane</location>
        <topology evidence="1">Multi-pass membrane protein</topology>
    </subcellularLocation>
</comment>
<dbReference type="InterPro" id="IPR018212">
    <property type="entry name" value="Na/solute_symporter_CS"/>
</dbReference>
<feature type="transmembrane region" description="Helical" evidence="14">
    <location>
        <begin position="798"/>
        <end position="817"/>
    </location>
</feature>
<evidence type="ECO:0000256" key="2">
    <source>
        <dbReference type="ARBA" id="ARBA00006434"/>
    </source>
</evidence>
<keyword evidence="8" id="KW-0406">Ion transport</keyword>
<dbReference type="Proteomes" id="UP000735302">
    <property type="component" value="Unassembled WGS sequence"/>
</dbReference>
<dbReference type="GO" id="GO:0098660">
    <property type="term" value="P:inorganic ion transmembrane transport"/>
    <property type="evidence" value="ECO:0007669"/>
    <property type="project" value="UniProtKB-ARBA"/>
</dbReference>
<keyword evidence="10" id="KW-0325">Glycoprotein</keyword>
<feature type="transmembrane region" description="Helical" evidence="14">
    <location>
        <begin position="772"/>
        <end position="792"/>
    </location>
</feature>
<dbReference type="PROSITE" id="PS50283">
    <property type="entry name" value="NA_SOLUT_SYMP_3"/>
    <property type="match status" value="1"/>
</dbReference>
<dbReference type="InterPro" id="IPR001734">
    <property type="entry name" value="Na/solute_symporter"/>
</dbReference>
<evidence type="ECO:0000256" key="9">
    <source>
        <dbReference type="ARBA" id="ARBA00023136"/>
    </source>
</evidence>
<feature type="transmembrane region" description="Helical" evidence="14">
    <location>
        <begin position="669"/>
        <end position="693"/>
    </location>
</feature>
<reference evidence="16 17" key="1">
    <citation type="journal article" date="2021" name="Elife">
        <title>Chloroplast acquisition without the gene transfer in kleptoplastic sea slugs, Plakobranchus ocellatus.</title>
        <authorList>
            <person name="Maeda T."/>
            <person name="Takahashi S."/>
            <person name="Yoshida T."/>
            <person name="Shimamura S."/>
            <person name="Takaki Y."/>
            <person name="Nagai Y."/>
            <person name="Toyoda A."/>
            <person name="Suzuki Y."/>
            <person name="Arimoto A."/>
            <person name="Ishii H."/>
            <person name="Satoh N."/>
            <person name="Nishiyama T."/>
            <person name="Hasebe M."/>
            <person name="Maruyama T."/>
            <person name="Minagawa J."/>
            <person name="Obokata J."/>
            <person name="Shigenobu S."/>
        </authorList>
    </citation>
    <scope>NUCLEOTIDE SEQUENCE [LARGE SCALE GENOMIC DNA]</scope>
</reference>
<dbReference type="GO" id="GO:0005886">
    <property type="term" value="C:plasma membrane"/>
    <property type="evidence" value="ECO:0007669"/>
    <property type="project" value="UniProtKB-SubCell"/>
</dbReference>
<dbReference type="EMBL" id="BLXT01000975">
    <property type="protein sequence ID" value="GFN82014.1"/>
    <property type="molecule type" value="Genomic_DNA"/>
</dbReference>
<dbReference type="PANTHER" id="PTHR42985:SF2">
    <property type="entry name" value="SODIUM-DEPENDENT MULTIVITAMIN TRANSPORTER"/>
    <property type="match status" value="1"/>
</dbReference>
<keyword evidence="17" id="KW-1185">Reference proteome</keyword>
<keyword evidence="4" id="KW-1003">Cell membrane</keyword>
<evidence type="ECO:0000256" key="7">
    <source>
        <dbReference type="ARBA" id="ARBA00023053"/>
    </source>
</evidence>
<dbReference type="GO" id="GO:0015293">
    <property type="term" value="F:symporter activity"/>
    <property type="evidence" value="ECO:0007669"/>
    <property type="project" value="TreeGrafter"/>
</dbReference>
<comment type="similarity">
    <text evidence="2">Belongs to the sodium:solute symporter (SSF) (TC 2.A.21) family.</text>
</comment>
<keyword evidence="5 14" id="KW-0812">Transmembrane</keyword>
<dbReference type="PROSITE" id="PS50878">
    <property type="entry name" value="RT_POL"/>
    <property type="match status" value="1"/>
</dbReference>
<keyword evidence="9 14" id="KW-0472">Membrane</keyword>
<gene>
    <name evidence="16" type="ORF">PoB_000852000</name>
</gene>
<accession>A0AAV3YHM5</accession>
<dbReference type="GO" id="GO:0015075">
    <property type="term" value="F:monoatomic ion transmembrane transporter activity"/>
    <property type="evidence" value="ECO:0007669"/>
    <property type="project" value="UniProtKB-ARBA"/>
</dbReference>
<sequence>MDTVVQWNIRGFRSNFEELKLLQNRSQSAVVALFPQGGSPGGEAALLIRNGSPFSEIDLKTGLHDAAAAISLEKTLTVCSLYLPPNSPVSKLSLAELFEQLAKPFLRLRWFQFQNPGRILLILERMVNDRWSMCLSPETCCQRYSAVSGRTIAHWTTWSDWKPLSKGLSPEKKQVLVVFFDLEKAYDTSWRYGILKDLFDLDFRGRLPIFISNFLKDRHYKVKAENTFSSSYHQENGVPQGSILSSMLFNLKINNIINSVSKHVNAYLFVDDFAIYAEGKHLQHLERTIQLCINNVQKWVSENGFRFSVSKTTCVHFYRERQRIYTQPALHLDGQPIWVKGEAKLLGVVFDSKLTFSSHVKYLKKKCLKILNLLRIVGHTNWGADRATLLKLYRTLVRSKLDYGSVVFGSAKKNILKALDPIHHQGLRIALGAFRTSPIKSLYAEAGEPSLEHRHIKLACNYVLKLKSLPGIQWNANVDNLAKAALNRASCSGKLICWSDLKPNINAYIHSVWQKNWDADLYRLFREMLYMALVLYAPSLALNAVTGFSLWGAVISVGVVCTIYTALGGMKAVLWTDSFQVIMMMVGLLAVLIRGATTVGSWDAVWDSAKRTGRVKFDDFRVDPSVRHSVWALVIGTYFTWVSVYGTNQAQVQRAATCRTLKDAQIAMWMNFPGLCIILYMCCFIGIYMAAFYENCDPLKAKFVGDSNQLLPIFVMDVLGDMTGLPGLFVAGLFSGALSTISSGLNSISAAILEDCIHSYLGKSLREKKARLISQILAMIFGAICLCLTYVASLLGSILQAALSLYGMIGGPLLGLFSLGMFFPWANSIGALSGLFGSLIFMFWIGVGAAIEKPPQTKALRCISNCNITAFDNQTLTALYSPWKVAEPYDTSPPNQLYTLSYLWYSATALAACVIIGLIVSFITGHQKPKDIDPRLIVPLCDVIFPFNFLPEKIRKPLRFGINHEGKYNQDNIHDGAPVEFGAAILSEIFAANERASKMQCSHEGVNNEDNAANDADDRYDENGKIETKF</sequence>
<name>A0AAV3YHM5_9GAST</name>
<feature type="transmembrane region" description="Helical" evidence="14">
    <location>
        <begin position="548"/>
        <end position="567"/>
    </location>
</feature>
<comment type="catalytic activity">
    <reaction evidence="12">
        <text>iodide(out) + 2 Na(+)(out) = iodide(in) + 2 Na(+)(in)</text>
        <dbReference type="Rhea" id="RHEA:71207"/>
        <dbReference type="ChEBI" id="CHEBI:16382"/>
        <dbReference type="ChEBI" id="CHEBI:29101"/>
    </reaction>
</comment>
<feature type="transmembrane region" description="Helical" evidence="14">
    <location>
        <begin position="630"/>
        <end position="648"/>
    </location>
</feature>
<feature type="region of interest" description="Disordered" evidence="13">
    <location>
        <begin position="1001"/>
        <end position="1030"/>
    </location>
</feature>
<feature type="transmembrane region" description="Helical" evidence="14">
    <location>
        <begin position="902"/>
        <end position="925"/>
    </location>
</feature>
<evidence type="ECO:0000256" key="5">
    <source>
        <dbReference type="ARBA" id="ARBA00022692"/>
    </source>
</evidence>
<dbReference type="SUPFAM" id="SSF56672">
    <property type="entry name" value="DNA/RNA polymerases"/>
    <property type="match status" value="1"/>
</dbReference>
<evidence type="ECO:0000256" key="6">
    <source>
        <dbReference type="ARBA" id="ARBA00022989"/>
    </source>
</evidence>
<comment type="caution">
    <text evidence="16">The sequence shown here is derived from an EMBL/GenBank/DDBJ whole genome shotgun (WGS) entry which is preliminary data.</text>
</comment>
<feature type="compositionally biased region" description="Basic and acidic residues" evidence="13">
    <location>
        <begin position="1021"/>
        <end position="1030"/>
    </location>
</feature>
<proteinExistence type="inferred from homology"/>
<dbReference type="Pfam" id="PF00078">
    <property type="entry name" value="RVT_1"/>
    <property type="match status" value="1"/>
</dbReference>
<evidence type="ECO:0000313" key="16">
    <source>
        <dbReference type="EMBL" id="GFN82014.1"/>
    </source>
</evidence>
<dbReference type="CDD" id="cd11492">
    <property type="entry name" value="SLC5sbd_NIS-SMVT"/>
    <property type="match status" value="1"/>
</dbReference>
<feature type="transmembrane region" description="Helical" evidence="14">
    <location>
        <begin position="524"/>
        <end position="542"/>
    </location>
</feature>
<dbReference type="InterPro" id="IPR000477">
    <property type="entry name" value="RT_dom"/>
</dbReference>
<organism evidence="16 17">
    <name type="scientific">Plakobranchus ocellatus</name>
    <dbReference type="NCBI Taxonomy" id="259542"/>
    <lineage>
        <taxon>Eukaryota</taxon>
        <taxon>Metazoa</taxon>
        <taxon>Spiralia</taxon>
        <taxon>Lophotrochozoa</taxon>
        <taxon>Mollusca</taxon>
        <taxon>Gastropoda</taxon>
        <taxon>Heterobranchia</taxon>
        <taxon>Euthyneura</taxon>
        <taxon>Panpulmonata</taxon>
        <taxon>Sacoglossa</taxon>
        <taxon>Placobranchoidea</taxon>
        <taxon>Plakobranchidae</taxon>
        <taxon>Plakobranchus</taxon>
    </lineage>
</organism>
<dbReference type="PROSITE" id="PS00456">
    <property type="entry name" value="NA_SOLUT_SYMP_1"/>
    <property type="match status" value="1"/>
</dbReference>
<evidence type="ECO:0000256" key="11">
    <source>
        <dbReference type="ARBA" id="ARBA00023201"/>
    </source>
</evidence>
<evidence type="ECO:0000256" key="3">
    <source>
        <dbReference type="ARBA" id="ARBA00022448"/>
    </source>
</evidence>
<dbReference type="InterPro" id="IPR043502">
    <property type="entry name" value="DNA/RNA_pol_sf"/>
</dbReference>
<evidence type="ECO:0000256" key="12">
    <source>
        <dbReference type="ARBA" id="ARBA00036099"/>
    </source>
</evidence>
<evidence type="ECO:0000259" key="15">
    <source>
        <dbReference type="PROSITE" id="PS50878"/>
    </source>
</evidence>